<evidence type="ECO:0000256" key="4">
    <source>
        <dbReference type="ARBA" id="ARBA00022989"/>
    </source>
</evidence>
<keyword evidence="3 6" id="KW-0812">Transmembrane</keyword>
<evidence type="ECO:0000313" key="8">
    <source>
        <dbReference type="Proteomes" id="UP000271241"/>
    </source>
</evidence>
<reference evidence="8" key="1">
    <citation type="journal article" date="2018" name="Nat. Microbiol.">
        <title>Leveraging single-cell genomics to expand the fungal tree of life.</title>
        <authorList>
            <person name="Ahrendt S.R."/>
            <person name="Quandt C.A."/>
            <person name="Ciobanu D."/>
            <person name="Clum A."/>
            <person name="Salamov A."/>
            <person name="Andreopoulos B."/>
            <person name="Cheng J.F."/>
            <person name="Woyke T."/>
            <person name="Pelin A."/>
            <person name="Henrissat B."/>
            <person name="Reynolds N.K."/>
            <person name="Benny G.L."/>
            <person name="Smith M.E."/>
            <person name="James T.Y."/>
            <person name="Grigoriev I.V."/>
        </authorList>
    </citation>
    <scope>NUCLEOTIDE SEQUENCE [LARGE SCALE GENOMIC DNA]</scope>
    <source>
        <strain evidence="8">RSA 1356</strain>
    </source>
</reference>
<keyword evidence="4 6" id="KW-1133">Transmembrane helix</keyword>
<evidence type="ECO:0000256" key="3">
    <source>
        <dbReference type="ARBA" id="ARBA00022692"/>
    </source>
</evidence>
<feature type="transmembrane region" description="Helical" evidence="6">
    <location>
        <begin position="77"/>
        <end position="94"/>
    </location>
</feature>
<dbReference type="Pfam" id="PF05602">
    <property type="entry name" value="CLPTM1"/>
    <property type="match status" value="1"/>
</dbReference>
<evidence type="ECO:0000256" key="2">
    <source>
        <dbReference type="ARBA" id="ARBA00009310"/>
    </source>
</evidence>
<dbReference type="InterPro" id="IPR008429">
    <property type="entry name" value="CLPTM1"/>
</dbReference>
<dbReference type="PANTHER" id="PTHR21347:SF0">
    <property type="entry name" value="LIPID SCRAMBLASE CLPTM1L"/>
    <property type="match status" value="1"/>
</dbReference>
<comment type="subcellular location">
    <subcellularLocation>
        <location evidence="1">Membrane</location>
        <topology evidence="1">Multi-pass membrane protein</topology>
    </subcellularLocation>
</comment>
<dbReference type="OrthoDB" id="378564at2759"/>
<dbReference type="PANTHER" id="PTHR21347">
    <property type="entry name" value="CLEFT LIP AND PALATE ASSOCIATED TRANSMEMBRANE PROTEIN-RELATED"/>
    <property type="match status" value="1"/>
</dbReference>
<comment type="similarity">
    <text evidence="2">Belongs to the CLPTM1 family.</text>
</comment>
<dbReference type="STRING" id="78915.A0A4P9XQR6"/>
<keyword evidence="8" id="KW-1185">Reference proteome</keyword>
<gene>
    <name evidence="7" type="ORF">THASP1DRAFT_15730</name>
</gene>
<sequence>MSAPAAADANQAVAPGGIRISAAEANKFRLMLVDIKPWLLLATLLAAVLHLLFEWLAFKEDVAHWRKLENTAGVSRMSVILEAVSRCMAVVFLWERRRDTSILFIGSACLSAAVELWKVRRVLRASKAIKPAQRNATVDKSKSDNADVPMLTETEQLSRDVDRQSTRTIGLACVPLAIGYAAWSLVFQKHAGFRAWAIDALMAGMYLLGFITLTPQLFLNHRLKSVAAMPLRVFMYRALNTFVDDLFAMVFPMPTLTRLATFRDDIVFVVLLWQWWRYPSRKAEDVEKLKQE</sequence>
<dbReference type="AlphaFoldDB" id="A0A4P9XQR6"/>
<evidence type="ECO:0000256" key="1">
    <source>
        <dbReference type="ARBA" id="ARBA00004141"/>
    </source>
</evidence>
<organism evidence="7 8">
    <name type="scientific">Thamnocephalis sphaerospora</name>
    <dbReference type="NCBI Taxonomy" id="78915"/>
    <lineage>
        <taxon>Eukaryota</taxon>
        <taxon>Fungi</taxon>
        <taxon>Fungi incertae sedis</taxon>
        <taxon>Zoopagomycota</taxon>
        <taxon>Zoopagomycotina</taxon>
        <taxon>Zoopagomycetes</taxon>
        <taxon>Zoopagales</taxon>
        <taxon>Sigmoideomycetaceae</taxon>
        <taxon>Thamnocephalis</taxon>
    </lineage>
</organism>
<dbReference type="GO" id="GO:0012505">
    <property type="term" value="C:endomembrane system"/>
    <property type="evidence" value="ECO:0007669"/>
    <property type="project" value="TreeGrafter"/>
</dbReference>
<accession>A0A4P9XQR6</accession>
<protein>
    <submittedName>
        <fullName evidence="7">Cleft lip and palate transmembrane protein 1-domain-containing protein</fullName>
    </submittedName>
</protein>
<feature type="transmembrane region" description="Helical" evidence="6">
    <location>
        <begin position="193"/>
        <end position="213"/>
    </location>
</feature>
<proteinExistence type="inferred from homology"/>
<evidence type="ECO:0000256" key="5">
    <source>
        <dbReference type="ARBA" id="ARBA00023136"/>
    </source>
</evidence>
<evidence type="ECO:0000313" key="7">
    <source>
        <dbReference type="EMBL" id="RKP08397.1"/>
    </source>
</evidence>
<dbReference type="EMBL" id="KZ992607">
    <property type="protein sequence ID" value="RKP08397.1"/>
    <property type="molecule type" value="Genomic_DNA"/>
</dbReference>
<feature type="transmembrane region" description="Helical" evidence="6">
    <location>
        <begin position="38"/>
        <end position="57"/>
    </location>
</feature>
<dbReference type="Proteomes" id="UP000271241">
    <property type="component" value="Unassembled WGS sequence"/>
</dbReference>
<name>A0A4P9XQR6_9FUNG</name>
<keyword evidence="5 6" id="KW-0472">Membrane</keyword>
<dbReference type="GO" id="GO:0016020">
    <property type="term" value="C:membrane"/>
    <property type="evidence" value="ECO:0007669"/>
    <property type="project" value="UniProtKB-SubCell"/>
</dbReference>
<evidence type="ECO:0000256" key="6">
    <source>
        <dbReference type="SAM" id="Phobius"/>
    </source>
</evidence>
<feature type="transmembrane region" description="Helical" evidence="6">
    <location>
        <begin position="168"/>
        <end position="187"/>
    </location>
</feature>